<comment type="subcellular location">
    <subcellularLocation>
        <location evidence="1">Endoplasmic reticulum membrane</location>
        <topology evidence="1">Multi-pass membrane protein</topology>
    </subcellularLocation>
</comment>
<feature type="transmembrane region" description="Helical" evidence="8">
    <location>
        <begin position="20"/>
        <end position="37"/>
    </location>
</feature>
<keyword evidence="5 8" id="KW-1133">Transmembrane helix</keyword>
<comment type="similarity">
    <text evidence="2">Belongs to the TMEM208 family.</text>
</comment>
<keyword evidence="3 8" id="KW-0812">Transmembrane</keyword>
<dbReference type="Proteomes" id="UP000031516">
    <property type="component" value="Unassembled WGS sequence"/>
</dbReference>
<keyword evidence="10" id="KW-1185">Reference proteome</keyword>
<evidence type="ECO:0000256" key="5">
    <source>
        <dbReference type="ARBA" id="ARBA00022989"/>
    </source>
</evidence>
<dbReference type="GO" id="GO:0005773">
    <property type="term" value="C:vacuole"/>
    <property type="evidence" value="ECO:0007669"/>
    <property type="project" value="GOC"/>
</dbReference>
<dbReference type="GO" id="GO:0005789">
    <property type="term" value="C:endoplasmic reticulum membrane"/>
    <property type="evidence" value="ECO:0007669"/>
    <property type="project" value="UniProtKB-SubCell"/>
</dbReference>
<dbReference type="InterPro" id="IPR008506">
    <property type="entry name" value="SND2/TMEM208"/>
</dbReference>
<dbReference type="AlphaFoldDB" id="A0A0A8L469"/>
<feature type="compositionally biased region" description="Basic and acidic residues" evidence="7">
    <location>
        <begin position="171"/>
        <end position="181"/>
    </location>
</feature>
<evidence type="ECO:0000256" key="8">
    <source>
        <dbReference type="SAM" id="Phobius"/>
    </source>
</evidence>
<keyword evidence="4" id="KW-0256">Endoplasmic reticulum</keyword>
<feature type="transmembrane region" description="Helical" evidence="8">
    <location>
        <begin position="119"/>
        <end position="136"/>
    </location>
</feature>
<dbReference type="PANTHER" id="PTHR13505:SF7">
    <property type="entry name" value="TRANSMEMBRANE PROTEIN 208"/>
    <property type="match status" value="1"/>
</dbReference>
<dbReference type="GO" id="GO:0006624">
    <property type="term" value="P:vacuolar protein processing"/>
    <property type="evidence" value="ECO:0007669"/>
    <property type="project" value="TreeGrafter"/>
</dbReference>
<proteinExistence type="inferred from homology"/>
<evidence type="ECO:0000256" key="6">
    <source>
        <dbReference type="ARBA" id="ARBA00023136"/>
    </source>
</evidence>
<dbReference type="PANTHER" id="PTHR13505">
    <property type="entry name" value="TRANSMEMBRANE PROTEIN 208"/>
    <property type="match status" value="1"/>
</dbReference>
<comment type="caution">
    <text evidence="9">The sequence shown here is derived from an EMBL/GenBank/DDBJ whole genome shotgun (WGS) entry which is preliminary data.</text>
</comment>
<sequence>MAGKSSKKIAAKNAAILKQLHVLVITVLSSTVLRRWFSSGLLSTTKPVIFNVPMLLCVYVLERTGRPKYEVSNAAHGKYKLVNEGFDLESGGLTEYMMDFVYVSLFCNLGTVFFNTMKWWFLLLVCPGFVFYKLYYLKQQYFPKAAAASAPEANVKPSEATKSKRQAKREKRGDKAQVKYR</sequence>
<evidence type="ECO:0000313" key="10">
    <source>
        <dbReference type="Proteomes" id="UP000031516"/>
    </source>
</evidence>
<evidence type="ECO:0000256" key="1">
    <source>
        <dbReference type="ARBA" id="ARBA00004477"/>
    </source>
</evidence>
<feature type="region of interest" description="Disordered" evidence="7">
    <location>
        <begin position="148"/>
        <end position="181"/>
    </location>
</feature>
<evidence type="ECO:0000313" key="9">
    <source>
        <dbReference type="EMBL" id="CDO92919.1"/>
    </source>
</evidence>
<gene>
    <name evidence="9" type="ORF">KLDO_g1228</name>
</gene>
<accession>A0A0A8L469</accession>
<evidence type="ECO:0000256" key="7">
    <source>
        <dbReference type="SAM" id="MobiDB-lite"/>
    </source>
</evidence>
<dbReference type="Pfam" id="PF05620">
    <property type="entry name" value="TMEM208_SND2"/>
    <property type="match status" value="1"/>
</dbReference>
<evidence type="ECO:0000256" key="2">
    <source>
        <dbReference type="ARBA" id="ARBA00009950"/>
    </source>
</evidence>
<organism evidence="9 10">
    <name type="scientific">Kluyveromyces dobzhanskii CBS 2104</name>
    <dbReference type="NCBI Taxonomy" id="1427455"/>
    <lineage>
        <taxon>Eukaryota</taxon>
        <taxon>Fungi</taxon>
        <taxon>Dikarya</taxon>
        <taxon>Ascomycota</taxon>
        <taxon>Saccharomycotina</taxon>
        <taxon>Saccharomycetes</taxon>
        <taxon>Saccharomycetales</taxon>
        <taxon>Saccharomycetaceae</taxon>
        <taxon>Kluyveromyces</taxon>
    </lineage>
</organism>
<reference evidence="9 10" key="1">
    <citation type="submission" date="2014-03" db="EMBL/GenBank/DDBJ databases">
        <title>The genome of Kluyveromyces dobzhanskii.</title>
        <authorList>
            <person name="Nystedt B."/>
            <person name="Astrom S."/>
        </authorList>
    </citation>
    <scope>NUCLEOTIDE SEQUENCE [LARGE SCALE GENOMIC DNA]</scope>
    <source>
        <strain evidence="9 10">CBS 2104</strain>
    </source>
</reference>
<evidence type="ECO:0000256" key="4">
    <source>
        <dbReference type="ARBA" id="ARBA00022824"/>
    </source>
</evidence>
<dbReference type="OrthoDB" id="10012212at2759"/>
<evidence type="ECO:0000256" key="3">
    <source>
        <dbReference type="ARBA" id="ARBA00022692"/>
    </source>
</evidence>
<keyword evidence="6 8" id="KW-0472">Membrane</keyword>
<dbReference type="EMBL" id="CCBQ010000019">
    <property type="protein sequence ID" value="CDO92919.1"/>
    <property type="molecule type" value="Genomic_DNA"/>
</dbReference>
<protein>
    <submittedName>
        <fullName evidence="9">WGS project CCBQ000000000 data, contig 00099</fullName>
    </submittedName>
</protein>
<name>A0A0A8L469_9SACH</name>